<dbReference type="EMBL" id="MN738808">
    <property type="protein sequence ID" value="QHS84487.1"/>
    <property type="molecule type" value="Genomic_DNA"/>
</dbReference>
<accession>A0A6C0AX12</accession>
<evidence type="ECO:0008006" key="2">
    <source>
        <dbReference type="Google" id="ProtNLM"/>
    </source>
</evidence>
<name>A0A6C0AX12_9ZZZZ</name>
<proteinExistence type="predicted"/>
<protein>
    <recommendedName>
        <fullName evidence="2">Nudix hydrolase domain-containing protein</fullName>
    </recommendedName>
</protein>
<sequence>MGAGILPVSFNGVCIVFLLGKEHNNQWSDFGGSSLNKHETKFNTAIREGYEELSGLLGTENELKEKVKNNFILKSNLDKYTTYMFNIDYDKNLPLYFNRNYNFVKNTSKNIIENKHNGLYEKKEIAWFTSEEIYKLNLRPFYRDIIFDILLRHTP</sequence>
<organism evidence="1">
    <name type="scientific">viral metagenome</name>
    <dbReference type="NCBI Taxonomy" id="1070528"/>
    <lineage>
        <taxon>unclassified sequences</taxon>
        <taxon>metagenomes</taxon>
        <taxon>organismal metagenomes</taxon>
    </lineage>
</organism>
<dbReference type="Gene3D" id="3.90.79.10">
    <property type="entry name" value="Nucleoside Triphosphate Pyrophosphohydrolase"/>
    <property type="match status" value="1"/>
</dbReference>
<reference evidence="1" key="1">
    <citation type="journal article" date="2020" name="Nature">
        <title>Giant virus diversity and host interactions through global metagenomics.</title>
        <authorList>
            <person name="Schulz F."/>
            <person name="Roux S."/>
            <person name="Paez-Espino D."/>
            <person name="Jungbluth S."/>
            <person name="Walsh D.A."/>
            <person name="Denef V.J."/>
            <person name="McMahon K.D."/>
            <person name="Konstantinidis K.T."/>
            <person name="Eloe-Fadrosh E.A."/>
            <person name="Kyrpides N.C."/>
            <person name="Woyke T."/>
        </authorList>
    </citation>
    <scope>NUCLEOTIDE SEQUENCE</scope>
    <source>
        <strain evidence="1">GVMAG-S-ERX556022-25</strain>
    </source>
</reference>
<evidence type="ECO:0000313" key="1">
    <source>
        <dbReference type="EMBL" id="QHS84487.1"/>
    </source>
</evidence>
<dbReference type="SUPFAM" id="SSF55811">
    <property type="entry name" value="Nudix"/>
    <property type="match status" value="1"/>
</dbReference>
<dbReference type="InterPro" id="IPR015797">
    <property type="entry name" value="NUDIX_hydrolase-like_dom_sf"/>
</dbReference>
<dbReference type="AlphaFoldDB" id="A0A6C0AX12"/>